<protein>
    <submittedName>
        <fullName evidence="2">Divalent cation tolerance protein</fullName>
    </submittedName>
</protein>
<evidence type="ECO:0000256" key="1">
    <source>
        <dbReference type="ARBA" id="ARBA00010169"/>
    </source>
</evidence>
<dbReference type="InterPro" id="IPR011322">
    <property type="entry name" value="N-reg_PII-like_a/b"/>
</dbReference>
<evidence type="ECO:0000313" key="3">
    <source>
        <dbReference type="Proteomes" id="UP000219036"/>
    </source>
</evidence>
<dbReference type="InterPro" id="IPR004323">
    <property type="entry name" value="Ion_tolerance_CutA"/>
</dbReference>
<proteinExistence type="inferred from homology"/>
<comment type="similarity">
    <text evidence="1">Belongs to the CutA family.</text>
</comment>
<dbReference type="EMBL" id="OBEI01000004">
    <property type="protein sequence ID" value="SNZ08186.1"/>
    <property type="molecule type" value="Genomic_DNA"/>
</dbReference>
<dbReference type="AlphaFoldDB" id="A0A285NJY3"/>
<accession>A0A285NJY3</accession>
<dbReference type="RefSeq" id="WP_097000374.1">
    <property type="nucleotide sequence ID" value="NZ_OBEI01000004.1"/>
</dbReference>
<dbReference type="OrthoDB" id="37622at2"/>
<sequence>MGYIVVLVTTPDKETAERLALGLIENKLAACVNISEQVSSVYFWQGNIENEKESLMIIKSREDLFEDLEQFIRKNHPYTVPEIIALPIIKGSSAYLNWIDETVDRK</sequence>
<dbReference type="GO" id="GO:0005507">
    <property type="term" value="F:copper ion binding"/>
    <property type="evidence" value="ECO:0007669"/>
    <property type="project" value="TreeGrafter"/>
</dbReference>
<keyword evidence="3" id="KW-1185">Reference proteome</keyword>
<evidence type="ECO:0000313" key="2">
    <source>
        <dbReference type="EMBL" id="SNZ08186.1"/>
    </source>
</evidence>
<gene>
    <name evidence="2" type="ORF">SAMN06265182_1202</name>
</gene>
<dbReference type="InterPro" id="IPR015867">
    <property type="entry name" value="N-reg_PII/ATP_PRibTrfase_C"/>
</dbReference>
<organism evidence="2 3">
    <name type="scientific">Persephonella hydrogeniphila</name>
    <dbReference type="NCBI Taxonomy" id="198703"/>
    <lineage>
        <taxon>Bacteria</taxon>
        <taxon>Pseudomonadati</taxon>
        <taxon>Aquificota</taxon>
        <taxon>Aquificia</taxon>
        <taxon>Aquificales</taxon>
        <taxon>Hydrogenothermaceae</taxon>
        <taxon>Persephonella</taxon>
    </lineage>
</organism>
<name>A0A285NJY3_9AQUI</name>
<dbReference type="PANTHER" id="PTHR23419:SF8">
    <property type="entry name" value="FI09726P"/>
    <property type="match status" value="1"/>
</dbReference>
<dbReference type="Pfam" id="PF03091">
    <property type="entry name" value="CutA1"/>
    <property type="match status" value="1"/>
</dbReference>
<dbReference type="Proteomes" id="UP000219036">
    <property type="component" value="Unassembled WGS sequence"/>
</dbReference>
<dbReference type="GO" id="GO:0010038">
    <property type="term" value="P:response to metal ion"/>
    <property type="evidence" value="ECO:0007669"/>
    <property type="project" value="InterPro"/>
</dbReference>
<dbReference type="Gene3D" id="3.30.70.120">
    <property type="match status" value="1"/>
</dbReference>
<reference evidence="3" key="1">
    <citation type="submission" date="2017-09" db="EMBL/GenBank/DDBJ databases">
        <authorList>
            <person name="Varghese N."/>
            <person name="Submissions S."/>
        </authorList>
    </citation>
    <scope>NUCLEOTIDE SEQUENCE [LARGE SCALE GENOMIC DNA]</scope>
    <source>
        <strain evidence="3">DSM 15103</strain>
    </source>
</reference>
<dbReference type="PANTHER" id="PTHR23419">
    <property type="entry name" value="DIVALENT CATION TOLERANCE CUTA-RELATED"/>
    <property type="match status" value="1"/>
</dbReference>
<dbReference type="SUPFAM" id="SSF54913">
    <property type="entry name" value="GlnB-like"/>
    <property type="match status" value="1"/>
</dbReference>